<keyword evidence="1" id="KW-1133">Transmembrane helix</keyword>
<name>A0ABT9Z061_9BACI</name>
<protein>
    <submittedName>
        <fullName evidence="2">Disulfide bond formation protein DsbB</fullName>
    </submittedName>
</protein>
<feature type="transmembrane region" description="Helical" evidence="1">
    <location>
        <begin position="43"/>
        <end position="70"/>
    </location>
</feature>
<evidence type="ECO:0000313" key="3">
    <source>
        <dbReference type="Proteomes" id="UP001232245"/>
    </source>
</evidence>
<dbReference type="Proteomes" id="UP001232245">
    <property type="component" value="Unassembled WGS sequence"/>
</dbReference>
<feature type="transmembrane region" description="Helical" evidence="1">
    <location>
        <begin position="82"/>
        <end position="102"/>
    </location>
</feature>
<proteinExistence type="predicted"/>
<evidence type="ECO:0000256" key="1">
    <source>
        <dbReference type="SAM" id="Phobius"/>
    </source>
</evidence>
<evidence type="ECO:0000313" key="2">
    <source>
        <dbReference type="EMBL" id="MDQ0225638.1"/>
    </source>
</evidence>
<feature type="transmembrane region" description="Helical" evidence="1">
    <location>
        <begin position="15"/>
        <end position="36"/>
    </location>
</feature>
<dbReference type="RefSeq" id="WP_174879292.1">
    <property type="nucleotide sequence ID" value="NZ_CADEPK010000012.1"/>
</dbReference>
<keyword evidence="1" id="KW-0472">Membrane</keyword>
<reference evidence="2 3" key="1">
    <citation type="submission" date="2023-07" db="EMBL/GenBank/DDBJ databases">
        <title>Genomic Encyclopedia of Type Strains, Phase IV (KMG-IV): sequencing the most valuable type-strain genomes for metagenomic binning, comparative biology and taxonomic classification.</title>
        <authorList>
            <person name="Goeker M."/>
        </authorList>
    </citation>
    <scope>NUCLEOTIDE SEQUENCE [LARGE SCALE GENOMIC DNA]</scope>
    <source>
        <strain evidence="2 3">DSM 17723</strain>
    </source>
</reference>
<organism evidence="2 3">
    <name type="scientific">Metabacillus niabensis</name>
    <dbReference type="NCBI Taxonomy" id="324854"/>
    <lineage>
        <taxon>Bacteria</taxon>
        <taxon>Bacillati</taxon>
        <taxon>Bacillota</taxon>
        <taxon>Bacilli</taxon>
        <taxon>Bacillales</taxon>
        <taxon>Bacillaceae</taxon>
        <taxon>Metabacillus</taxon>
    </lineage>
</organism>
<dbReference type="EMBL" id="JAUSTZ010000003">
    <property type="protein sequence ID" value="MDQ0225638.1"/>
    <property type="molecule type" value="Genomic_DNA"/>
</dbReference>
<keyword evidence="3" id="KW-1185">Reference proteome</keyword>
<gene>
    <name evidence="2" type="ORF">J2S02_001982</name>
</gene>
<keyword evidence="1" id="KW-0812">Transmembrane</keyword>
<comment type="caution">
    <text evidence="2">The sequence shown here is derived from an EMBL/GenBank/DDBJ whole genome shotgun (WGS) entry which is preliminary data.</text>
</comment>
<accession>A0ABT9Z061</accession>
<sequence>MFTYESFVTNGVFTLLRPITITLMIVSAIIFLLIILPKTRNRVVNGFSVISSSLILSIISIQIMFSIGILADELNLAGDPTSFILCVMIFIFSFINVILYFWKSGVFTKILFSNSKNV</sequence>